<dbReference type="PANTHER" id="PTHR42886:SF29">
    <property type="entry name" value="PUMMELIG, ISOFORM A"/>
    <property type="match status" value="1"/>
</dbReference>
<feature type="domain" description="Serine aminopeptidase S33" evidence="1">
    <location>
        <begin position="44"/>
        <end position="285"/>
    </location>
</feature>
<proteinExistence type="predicted"/>
<dbReference type="Proteomes" id="UP000642107">
    <property type="component" value="Unassembled WGS sequence"/>
</dbReference>
<sequence>MRWVPDVLGDGYEQSTFDLPGDERGPVVATLVRHVPRGPDAPPRRRAVLLVHGFNDYVFQTHVAEAFDDAGWDVYGLDLRAAGRSLRPWQLPHYVTDLRVYSEELTRVAAWIRRDHDVLAVHAHSTGGLTAALWAHSMRRKVVLDALVLNSPWFDLDAPWFDRTVGTAILDRVAPWDPERIVHASPSGYAYDLLRAHGGEWDFDPAWKSPAGVPVRAGWMRAVRRGHARLARGLDVGVPVLVAASTTSGPGGDRVLDVEQIADRAHLVGRDVTLERFEGGLHDLTLSPSPVRDAYLRHVIAWLEVRTVRG</sequence>
<dbReference type="InterPro" id="IPR029058">
    <property type="entry name" value="AB_hydrolase_fold"/>
</dbReference>
<gene>
    <name evidence="2" type="ORF">IGS67_00595</name>
</gene>
<dbReference type="RefSeq" id="WP_192276731.1">
    <property type="nucleotide sequence ID" value="NZ_JACZDF010000001.1"/>
</dbReference>
<dbReference type="SUPFAM" id="SSF53474">
    <property type="entry name" value="alpha/beta-Hydrolases"/>
    <property type="match status" value="1"/>
</dbReference>
<dbReference type="PANTHER" id="PTHR42886">
    <property type="entry name" value="RE40534P-RELATED"/>
    <property type="match status" value="1"/>
</dbReference>
<reference evidence="2 3" key="1">
    <citation type="submission" date="2020-09" db="EMBL/GenBank/DDBJ databases">
        <title>Flavimobilis rhizosphaerae sp. nov., isolated from rhizosphere soil of Spartina alterniflora.</title>
        <authorList>
            <person name="Hanqin C."/>
        </authorList>
    </citation>
    <scope>NUCLEOTIDE SEQUENCE [LARGE SCALE GENOMIC DNA]</scope>
    <source>
        <strain evidence="2 3">GY 10621</strain>
    </source>
</reference>
<organism evidence="2 3">
    <name type="scientific">Flavimobilis rhizosphaerae</name>
    <dbReference type="NCBI Taxonomy" id="2775421"/>
    <lineage>
        <taxon>Bacteria</taxon>
        <taxon>Bacillati</taxon>
        <taxon>Actinomycetota</taxon>
        <taxon>Actinomycetes</taxon>
        <taxon>Micrococcales</taxon>
        <taxon>Jonesiaceae</taxon>
        <taxon>Flavimobilis</taxon>
    </lineage>
</organism>
<accession>A0ABR9DLI1</accession>
<keyword evidence="2" id="KW-0378">Hydrolase</keyword>
<evidence type="ECO:0000259" key="1">
    <source>
        <dbReference type="Pfam" id="PF12146"/>
    </source>
</evidence>
<comment type="caution">
    <text evidence="2">The sequence shown here is derived from an EMBL/GenBank/DDBJ whole genome shotgun (WGS) entry which is preliminary data.</text>
</comment>
<evidence type="ECO:0000313" key="3">
    <source>
        <dbReference type="Proteomes" id="UP000642107"/>
    </source>
</evidence>
<protein>
    <submittedName>
        <fullName evidence="2">Alpha/beta hydrolase</fullName>
    </submittedName>
</protein>
<dbReference type="Pfam" id="PF12146">
    <property type="entry name" value="Hydrolase_4"/>
    <property type="match status" value="1"/>
</dbReference>
<name>A0ABR9DLI1_9MICO</name>
<dbReference type="GO" id="GO:0016787">
    <property type="term" value="F:hydrolase activity"/>
    <property type="evidence" value="ECO:0007669"/>
    <property type="project" value="UniProtKB-KW"/>
</dbReference>
<dbReference type="InterPro" id="IPR022742">
    <property type="entry name" value="Hydrolase_4"/>
</dbReference>
<dbReference type="Gene3D" id="3.40.50.1820">
    <property type="entry name" value="alpha/beta hydrolase"/>
    <property type="match status" value="1"/>
</dbReference>
<evidence type="ECO:0000313" key="2">
    <source>
        <dbReference type="EMBL" id="MBD9697998.1"/>
    </source>
</evidence>
<dbReference type="EMBL" id="JACZDF010000001">
    <property type="protein sequence ID" value="MBD9697998.1"/>
    <property type="molecule type" value="Genomic_DNA"/>
</dbReference>
<keyword evidence="3" id="KW-1185">Reference proteome</keyword>